<comment type="subcellular location">
    <subcellularLocation>
        <location evidence="1">Membrane</location>
        <topology evidence="1">Single-pass membrane protein</topology>
    </subcellularLocation>
</comment>
<comment type="caution">
    <text evidence="8">The sequence shown here is derived from an EMBL/GenBank/DDBJ whole genome shotgun (WGS) entry which is preliminary data.</text>
</comment>
<evidence type="ECO:0000256" key="2">
    <source>
        <dbReference type="ARBA" id="ARBA00022692"/>
    </source>
</evidence>
<dbReference type="AlphaFoldDB" id="A0AA41NCS5"/>
<protein>
    <submittedName>
        <fullName evidence="8">Mitochondrial dynamics protein MID51</fullName>
    </submittedName>
</protein>
<keyword evidence="3 6" id="KW-1133">Transmembrane helix</keyword>
<evidence type="ECO:0000313" key="9">
    <source>
        <dbReference type="Proteomes" id="UP001166674"/>
    </source>
</evidence>
<dbReference type="Proteomes" id="UP001166674">
    <property type="component" value="Unassembled WGS sequence"/>
</dbReference>
<evidence type="ECO:0000256" key="5">
    <source>
        <dbReference type="ARBA" id="ARBA00061008"/>
    </source>
</evidence>
<evidence type="ECO:0000256" key="3">
    <source>
        <dbReference type="ARBA" id="ARBA00022989"/>
    </source>
</evidence>
<dbReference type="EMBL" id="JAATJV010420655">
    <property type="protein sequence ID" value="MBZ3887988.1"/>
    <property type="molecule type" value="Genomic_DNA"/>
</dbReference>
<evidence type="ECO:0000256" key="4">
    <source>
        <dbReference type="ARBA" id="ARBA00023136"/>
    </source>
</evidence>
<keyword evidence="4 6" id="KW-0472">Membrane</keyword>
<dbReference type="GO" id="GO:0090141">
    <property type="term" value="P:positive regulation of mitochondrial fission"/>
    <property type="evidence" value="ECO:0007669"/>
    <property type="project" value="TreeGrafter"/>
</dbReference>
<feature type="transmembrane region" description="Helical" evidence="6">
    <location>
        <begin position="27"/>
        <end position="46"/>
    </location>
</feature>
<name>A0AA41NCS5_SCICA</name>
<reference evidence="8" key="1">
    <citation type="submission" date="2020-03" db="EMBL/GenBank/DDBJ databases">
        <title>Studies in the Genomics of Life Span.</title>
        <authorList>
            <person name="Glass D."/>
        </authorList>
    </citation>
    <scope>NUCLEOTIDE SEQUENCE</scope>
    <source>
        <strain evidence="8">SUZIE</strain>
        <tissue evidence="8">Muscle</tissue>
    </source>
</reference>
<evidence type="ECO:0000313" key="8">
    <source>
        <dbReference type="EMBL" id="MBZ3887988.1"/>
    </source>
</evidence>
<dbReference type="InterPro" id="IPR045909">
    <property type="entry name" value="MID49/MID51"/>
</dbReference>
<proteinExistence type="inferred from homology"/>
<dbReference type="Pfam" id="PF21297">
    <property type="entry name" value="MID51-like_C"/>
    <property type="match status" value="1"/>
</dbReference>
<keyword evidence="9" id="KW-1185">Reference proteome</keyword>
<dbReference type="InterPro" id="IPR049097">
    <property type="entry name" value="MID51-like_C"/>
</dbReference>
<comment type="similarity">
    <text evidence="5">Belongs to the MID49/MID51 family.</text>
</comment>
<accession>A0AA41NCS5</accession>
<dbReference type="GO" id="GO:0007005">
    <property type="term" value="P:mitochondrion organization"/>
    <property type="evidence" value="ECO:0007669"/>
    <property type="project" value="InterPro"/>
</dbReference>
<dbReference type="FunFam" id="3.30.460.90:FF:000002">
    <property type="entry name" value="Mitochondrial dynamics protein MID51"/>
    <property type="match status" value="1"/>
</dbReference>
<dbReference type="GO" id="GO:0005741">
    <property type="term" value="C:mitochondrial outer membrane"/>
    <property type="evidence" value="ECO:0007669"/>
    <property type="project" value="InterPro"/>
</dbReference>
<evidence type="ECO:0000259" key="7">
    <source>
        <dbReference type="Pfam" id="PF21297"/>
    </source>
</evidence>
<evidence type="ECO:0000256" key="1">
    <source>
        <dbReference type="ARBA" id="ARBA00004167"/>
    </source>
</evidence>
<dbReference type="PANTHER" id="PTHR16451">
    <property type="entry name" value="MITOCHONDRIAL DYNAMICS PROTEINS 49/51 FAMILY MEMBER"/>
    <property type="match status" value="1"/>
</dbReference>
<dbReference type="PANTHER" id="PTHR16451:SF12">
    <property type="entry name" value="MITOCHONDRIAL DYNAMICS PROTEIN MIEF1"/>
    <property type="match status" value="1"/>
</dbReference>
<sequence length="221" mass="24088">MAGAVERKGKKDDNGIGTAIDFVLSNARLVLGVGGAAMLGIATLAVKRMDIKTGLSQSLKTLPTDSLAFDTGETSYYWNWAAIPAGEQSQAKQAAVDICAELRSFLRAKLPDMPLQDMYLSGSLYDDLQVVSADHIQLIVPLVLEQNLWSCIPEEDTIMNVPGFFLVHRENSEYFPRGSSYWDCFVVGGYLSPKTVADTFEKVVAGSINWPAIGSLLDYVI</sequence>
<gene>
    <name evidence="8" type="ORF">SUZIE_195705</name>
</gene>
<keyword evidence="2 6" id="KW-0812">Transmembrane</keyword>
<evidence type="ECO:0000256" key="6">
    <source>
        <dbReference type="SAM" id="Phobius"/>
    </source>
</evidence>
<feature type="domain" description="Mitochondrial dynamics protein MID51-like C-terminal" evidence="7">
    <location>
        <begin position="87"/>
        <end position="221"/>
    </location>
</feature>
<dbReference type="Gene3D" id="3.30.460.90">
    <property type="match status" value="1"/>
</dbReference>
<organism evidence="8 9">
    <name type="scientific">Sciurus carolinensis</name>
    <name type="common">Eastern gray squirrel</name>
    <dbReference type="NCBI Taxonomy" id="30640"/>
    <lineage>
        <taxon>Eukaryota</taxon>
        <taxon>Metazoa</taxon>
        <taxon>Chordata</taxon>
        <taxon>Craniata</taxon>
        <taxon>Vertebrata</taxon>
        <taxon>Euteleostomi</taxon>
        <taxon>Mammalia</taxon>
        <taxon>Eutheria</taxon>
        <taxon>Euarchontoglires</taxon>
        <taxon>Glires</taxon>
        <taxon>Rodentia</taxon>
        <taxon>Sciuromorpha</taxon>
        <taxon>Sciuridae</taxon>
        <taxon>Sciurinae</taxon>
        <taxon>Sciurini</taxon>
        <taxon>Sciurus</taxon>
    </lineage>
</organism>